<evidence type="ECO:0000256" key="7">
    <source>
        <dbReference type="ARBA" id="ARBA00022824"/>
    </source>
</evidence>
<evidence type="ECO:0000256" key="8">
    <source>
        <dbReference type="ARBA" id="ARBA00022989"/>
    </source>
</evidence>
<comment type="similarity">
    <text evidence="3 11">Belongs to the ALG14 family.</text>
</comment>
<feature type="transmembrane region" description="Helical" evidence="11">
    <location>
        <begin position="6"/>
        <end position="27"/>
    </location>
</feature>
<dbReference type="GO" id="GO:0031965">
    <property type="term" value="C:nuclear membrane"/>
    <property type="evidence" value="ECO:0007669"/>
    <property type="project" value="UniProtKB-SubCell"/>
</dbReference>
<dbReference type="Gene3D" id="3.40.50.2000">
    <property type="entry name" value="Glycogen Phosphorylase B"/>
    <property type="match status" value="1"/>
</dbReference>
<evidence type="ECO:0000256" key="5">
    <source>
        <dbReference type="ARBA" id="ARBA00017467"/>
    </source>
</evidence>
<keyword evidence="9 11" id="KW-0472">Membrane</keyword>
<sequence length="221" mass="24400">MATETFICVATVAVLLPVFLVLLRLIYVLPALQRRSTGSTKQLEGHVMILLGSGGHTGEMIRLLSPVNLEKVKKTWIVSSGDTTSLEKAKRLEESINSVPHSSTYITLKRARKVGQSLSSSVFTTLESILASFQSLLRQPSYPDVLLINGPGTCVPIAYVLFVMKFFGLCRTRIIYVESLARVSGLSLSGRLVLPVCDRFIVQWESLAAKYKRAEYHGILV</sequence>
<accession>A0A2V1AUM4</accession>
<comment type="function">
    <text evidence="11">Involved in protein N-glycosylation. Essential for the second step of the dolichol-linked oligosaccharide pathway. Anchors the catalytic subunit ALG13 to the ER.</text>
</comment>
<keyword evidence="7 11" id="KW-0256">Endoplasmic reticulum</keyword>
<evidence type="ECO:0000313" key="13">
    <source>
        <dbReference type="Proteomes" id="UP000244309"/>
    </source>
</evidence>
<dbReference type="AlphaFoldDB" id="A0A2V1AUM4"/>
<gene>
    <name evidence="11" type="primary">ALG14</name>
    <name evidence="12" type="ORF">CXQ85_000490</name>
</gene>
<evidence type="ECO:0000256" key="2">
    <source>
        <dbReference type="ARBA" id="ARBA00004590"/>
    </source>
</evidence>
<feature type="transmembrane region" description="Helical" evidence="11">
    <location>
        <begin position="157"/>
        <end position="176"/>
    </location>
</feature>
<keyword evidence="6 11" id="KW-0812">Transmembrane</keyword>
<evidence type="ECO:0000256" key="9">
    <source>
        <dbReference type="ARBA" id="ARBA00023136"/>
    </source>
</evidence>
<keyword evidence="13" id="KW-1185">Reference proteome</keyword>
<dbReference type="GO" id="GO:0004577">
    <property type="term" value="F:N-acetylglucosaminyldiphosphodolichol N-acetylglucosaminyltransferase activity"/>
    <property type="evidence" value="ECO:0007669"/>
    <property type="project" value="TreeGrafter"/>
</dbReference>
<dbReference type="GO" id="GO:0006488">
    <property type="term" value="P:dolichol-linked oligosaccharide biosynthetic process"/>
    <property type="evidence" value="ECO:0007669"/>
    <property type="project" value="InterPro"/>
</dbReference>
<protein>
    <recommendedName>
        <fullName evidence="5 11">UDP-N-acetylglucosamine transferase subunit ALG14</fullName>
    </recommendedName>
    <alternativeName>
        <fullName evidence="10 11">Asparagine-linked glycosylation protein 14</fullName>
    </alternativeName>
</protein>
<evidence type="ECO:0000256" key="6">
    <source>
        <dbReference type="ARBA" id="ARBA00022692"/>
    </source>
</evidence>
<evidence type="ECO:0000256" key="1">
    <source>
        <dbReference type="ARBA" id="ARBA00004389"/>
    </source>
</evidence>
<dbReference type="EMBL" id="PKFO01000005">
    <property type="protein sequence ID" value="PVH21509.1"/>
    <property type="molecule type" value="Genomic_DNA"/>
</dbReference>
<evidence type="ECO:0000256" key="10">
    <source>
        <dbReference type="ARBA" id="ARBA00032062"/>
    </source>
</evidence>
<dbReference type="Proteomes" id="UP000244309">
    <property type="component" value="Unassembled WGS sequence"/>
</dbReference>
<dbReference type="OrthoDB" id="17098at2759"/>
<proteinExistence type="inferred from homology"/>
<evidence type="ECO:0000256" key="11">
    <source>
        <dbReference type="RuleBase" id="RU362127"/>
    </source>
</evidence>
<feature type="transmembrane region" description="Helical" evidence="11">
    <location>
        <begin position="118"/>
        <end position="137"/>
    </location>
</feature>
<dbReference type="PANTHER" id="PTHR12154">
    <property type="entry name" value="GLYCOSYL TRANSFERASE-RELATED"/>
    <property type="match status" value="1"/>
</dbReference>
<dbReference type="STRING" id="45357.A0A2V1AUM4"/>
<evidence type="ECO:0000313" key="12">
    <source>
        <dbReference type="EMBL" id="PVH21509.1"/>
    </source>
</evidence>
<comment type="subcellular location">
    <subcellularLocation>
        <location evidence="1 11">Endoplasmic reticulum membrane</location>
        <topology evidence="1 11">Single-pass membrane protein</topology>
    </subcellularLocation>
    <subcellularLocation>
        <location evidence="2">Nucleus membrane</location>
        <topology evidence="2">Single-pass membrane protein</topology>
    </subcellularLocation>
</comment>
<comment type="subunit">
    <text evidence="4 11">Heterodimer with ALG13 to form a functional enzyme.</text>
</comment>
<reference evidence="12 13" key="1">
    <citation type="submission" date="2017-12" db="EMBL/GenBank/DDBJ databases">
        <title>Genome Sequence of a Multidrug-Resistant Candida haemulonii Isolate from a Patient with Chronic Leg Ulcers in Israel.</title>
        <authorList>
            <person name="Chow N.A."/>
            <person name="Gade L."/>
            <person name="Batra D."/>
            <person name="Rowe L.A."/>
            <person name="Ben-Ami R."/>
            <person name="Loparev V.N."/>
            <person name="Litvintseva A.P."/>
        </authorList>
    </citation>
    <scope>NUCLEOTIDE SEQUENCE [LARGE SCALE GENOMIC DNA]</scope>
    <source>
        <strain evidence="12 13">B11899</strain>
    </source>
</reference>
<dbReference type="InterPro" id="IPR013969">
    <property type="entry name" value="Oligosacch_biosynth_Alg14"/>
</dbReference>
<name>A0A2V1AUM4_9ASCO</name>
<evidence type="ECO:0000256" key="4">
    <source>
        <dbReference type="ARBA" id="ARBA00011335"/>
    </source>
</evidence>
<dbReference type="PANTHER" id="PTHR12154:SF4">
    <property type="entry name" value="UDP-N-ACETYLGLUCOSAMINE TRANSFERASE SUBUNIT ALG14 HOMOLOG"/>
    <property type="match status" value="1"/>
</dbReference>
<dbReference type="GO" id="GO:0043541">
    <property type="term" value="C:UDP-N-acetylglucosamine transferase complex"/>
    <property type="evidence" value="ECO:0007669"/>
    <property type="project" value="TreeGrafter"/>
</dbReference>
<evidence type="ECO:0000256" key="3">
    <source>
        <dbReference type="ARBA" id="ARBA00009731"/>
    </source>
</evidence>
<keyword evidence="8 11" id="KW-1133">Transmembrane helix</keyword>
<dbReference type="VEuPathDB" id="FungiDB:CXQ85_000490"/>
<comment type="caution">
    <text evidence="11">Lacks conserved residue(s) required for the propagation of feature annotation.</text>
</comment>
<organism evidence="12 13">
    <name type="scientific">Candidozyma haemuli</name>
    <dbReference type="NCBI Taxonomy" id="45357"/>
    <lineage>
        <taxon>Eukaryota</taxon>
        <taxon>Fungi</taxon>
        <taxon>Dikarya</taxon>
        <taxon>Ascomycota</taxon>
        <taxon>Saccharomycotina</taxon>
        <taxon>Pichiomycetes</taxon>
        <taxon>Metschnikowiaceae</taxon>
        <taxon>Candidozyma</taxon>
    </lineage>
</organism>
<dbReference type="Pfam" id="PF08660">
    <property type="entry name" value="Alg14"/>
    <property type="match status" value="1"/>
</dbReference>
<comment type="caution">
    <text evidence="12">The sequence shown here is derived from an EMBL/GenBank/DDBJ whole genome shotgun (WGS) entry which is preliminary data.</text>
</comment>